<dbReference type="InterPro" id="IPR022357">
    <property type="entry name" value="MIP_CS"/>
</dbReference>
<dbReference type="RefSeq" id="WP_137965026.1">
    <property type="nucleotide sequence ID" value="NZ_BJHV01000001.1"/>
</dbReference>
<evidence type="ECO:0008006" key="11">
    <source>
        <dbReference type="Google" id="ProtNLM"/>
    </source>
</evidence>
<accession>A0A4D4K070</accession>
<dbReference type="InterPro" id="IPR000425">
    <property type="entry name" value="MIP"/>
</dbReference>
<feature type="transmembrane region" description="Helical" evidence="8">
    <location>
        <begin position="172"/>
        <end position="194"/>
    </location>
</feature>
<comment type="caution">
    <text evidence="9">The sequence shown here is derived from an EMBL/GenBank/DDBJ whole genome shotgun (WGS) entry which is preliminary data.</text>
</comment>
<dbReference type="GO" id="GO:0015267">
    <property type="term" value="F:channel activity"/>
    <property type="evidence" value="ECO:0007669"/>
    <property type="project" value="InterPro"/>
</dbReference>
<evidence type="ECO:0000313" key="10">
    <source>
        <dbReference type="Proteomes" id="UP000299290"/>
    </source>
</evidence>
<evidence type="ECO:0000256" key="3">
    <source>
        <dbReference type="ARBA" id="ARBA00022692"/>
    </source>
</evidence>
<evidence type="ECO:0000256" key="5">
    <source>
        <dbReference type="ARBA" id="ARBA00023136"/>
    </source>
</evidence>
<feature type="transmembrane region" description="Helical" evidence="8">
    <location>
        <begin position="214"/>
        <end position="235"/>
    </location>
</feature>
<evidence type="ECO:0000256" key="7">
    <source>
        <dbReference type="SAM" id="MobiDB-lite"/>
    </source>
</evidence>
<comment type="subcellular location">
    <subcellularLocation>
        <location evidence="1">Membrane</location>
        <topology evidence="1">Multi-pass membrane protein</topology>
    </subcellularLocation>
</comment>
<gene>
    <name evidence="9" type="ORF">SANT12839_023640</name>
</gene>
<dbReference type="InterPro" id="IPR023271">
    <property type="entry name" value="Aquaporin-like"/>
</dbReference>
<proteinExistence type="inferred from homology"/>
<name>A0A4D4K070_9ACTN</name>
<evidence type="ECO:0000256" key="4">
    <source>
        <dbReference type="ARBA" id="ARBA00022989"/>
    </source>
</evidence>
<reference evidence="9 10" key="1">
    <citation type="journal article" date="2020" name="Int. J. Syst. Evol. Microbiol.">
        <title>Reclassification of Streptomyces castelarensis and Streptomyces sporoclivatus as later heterotypic synonyms of Streptomyces antimycoticus.</title>
        <authorList>
            <person name="Komaki H."/>
            <person name="Tamura T."/>
        </authorList>
    </citation>
    <scope>NUCLEOTIDE SEQUENCE [LARGE SCALE GENOMIC DNA]</scope>
    <source>
        <strain evidence="9 10">NBRC 12839</strain>
    </source>
</reference>
<dbReference type="PANTHER" id="PTHR45724">
    <property type="entry name" value="AQUAPORIN NIP2-1"/>
    <property type="match status" value="1"/>
</dbReference>
<organism evidence="9 10">
    <name type="scientific">Streptomyces antimycoticus</name>
    <dbReference type="NCBI Taxonomy" id="68175"/>
    <lineage>
        <taxon>Bacteria</taxon>
        <taxon>Bacillati</taxon>
        <taxon>Actinomycetota</taxon>
        <taxon>Actinomycetes</taxon>
        <taxon>Kitasatosporales</taxon>
        <taxon>Streptomycetaceae</taxon>
        <taxon>Streptomyces</taxon>
        <taxon>Streptomyces violaceusniger group</taxon>
    </lineage>
</organism>
<keyword evidence="5 8" id="KW-0472">Membrane</keyword>
<sequence length="280" mass="28902">MSTALPLRKRPTLAPAAEEFVLATVMLFLAVTIVRWLREPGSRLYIADLDTALGVIGVLSGAILTGLILSPLGKRSGGHLNPAVTVSLWLLGAFPGRSVAPYTVAQLAGSAAGTALARGAWGSPVSAPSVGYAAIVPAPGWQPTAVFLAEAGSIAAIMLAVACVAQPRHARLVPYLIGAAVALVIALLGPRSGGSINPARQLGPAVLSGRTADLWIYLLAPILGAALGVGMHRTLGRLPLFTRKAGSTASEHPENAFFSPSDALEGEQLTSAIRERDRKF</sequence>
<dbReference type="Proteomes" id="UP000299290">
    <property type="component" value="Unassembled WGS sequence"/>
</dbReference>
<comment type="similarity">
    <text evidence="6">Belongs to the MIP/aquaporin (TC 1.A.8) family.</text>
</comment>
<keyword evidence="2 6" id="KW-0813">Transport</keyword>
<dbReference type="SUPFAM" id="SSF81338">
    <property type="entry name" value="Aquaporin-like"/>
    <property type="match status" value="1"/>
</dbReference>
<evidence type="ECO:0000256" key="2">
    <source>
        <dbReference type="ARBA" id="ARBA00022448"/>
    </source>
</evidence>
<dbReference type="PROSITE" id="PS00221">
    <property type="entry name" value="MIP"/>
    <property type="match status" value="1"/>
</dbReference>
<dbReference type="PANTHER" id="PTHR45724:SF13">
    <property type="entry name" value="AQUAPORIN NIP1-1-RELATED"/>
    <property type="match status" value="1"/>
</dbReference>
<dbReference type="GO" id="GO:0016020">
    <property type="term" value="C:membrane"/>
    <property type="evidence" value="ECO:0007669"/>
    <property type="project" value="UniProtKB-SubCell"/>
</dbReference>
<keyword evidence="4 8" id="KW-1133">Transmembrane helix</keyword>
<keyword evidence="3 6" id="KW-0812">Transmembrane</keyword>
<dbReference type="Gene3D" id="1.20.1080.10">
    <property type="entry name" value="Glycerol uptake facilitator protein"/>
    <property type="match status" value="1"/>
</dbReference>
<evidence type="ECO:0000256" key="1">
    <source>
        <dbReference type="ARBA" id="ARBA00004141"/>
    </source>
</evidence>
<keyword evidence="10" id="KW-1185">Reference proteome</keyword>
<feature type="transmembrane region" description="Helical" evidence="8">
    <location>
        <begin position="20"/>
        <end position="37"/>
    </location>
</feature>
<dbReference type="InterPro" id="IPR034294">
    <property type="entry name" value="Aquaporin_transptr"/>
</dbReference>
<dbReference type="Pfam" id="PF00230">
    <property type="entry name" value="MIP"/>
    <property type="match status" value="1"/>
</dbReference>
<evidence type="ECO:0000256" key="6">
    <source>
        <dbReference type="RuleBase" id="RU000477"/>
    </source>
</evidence>
<dbReference type="EMBL" id="BJHV01000001">
    <property type="protein sequence ID" value="GDY41482.1"/>
    <property type="molecule type" value="Genomic_DNA"/>
</dbReference>
<feature type="transmembrane region" description="Helical" evidence="8">
    <location>
        <begin position="49"/>
        <end position="69"/>
    </location>
</feature>
<feature type="transmembrane region" description="Helical" evidence="8">
    <location>
        <begin position="145"/>
        <end position="165"/>
    </location>
</feature>
<dbReference type="PRINTS" id="PR00783">
    <property type="entry name" value="MINTRINSICP"/>
</dbReference>
<feature type="region of interest" description="Disordered" evidence="7">
    <location>
        <begin position="251"/>
        <end position="280"/>
    </location>
</feature>
<protein>
    <recommendedName>
        <fullName evidence="11">Glycerol uptake facilitator protein</fullName>
    </recommendedName>
</protein>
<evidence type="ECO:0000256" key="8">
    <source>
        <dbReference type="SAM" id="Phobius"/>
    </source>
</evidence>
<dbReference type="AlphaFoldDB" id="A0A4D4K070"/>
<evidence type="ECO:0000313" key="9">
    <source>
        <dbReference type="EMBL" id="GDY41482.1"/>
    </source>
</evidence>